<evidence type="ECO:0000313" key="1">
    <source>
        <dbReference type="EMBL" id="URI15884.1"/>
    </source>
</evidence>
<dbReference type="RefSeq" id="WP_249751297.1">
    <property type="nucleotide sequence ID" value="NZ_CP097298.1"/>
</dbReference>
<dbReference type="Proteomes" id="UP001055429">
    <property type="component" value="Chromosome"/>
</dbReference>
<dbReference type="SUPFAM" id="SSF160214">
    <property type="entry name" value="FlaG-like"/>
    <property type="match status" value="1"/>
</dbReference>
<proteinExistence type="predicted"/>
<sequence length="95" mass="10209">MSNHVASVASVSPAVEVAAAVPAPPPAVPATDARNDNADISRMRLTIEATPEGRFIYKVLDRVTGEVIRQLPREEVERLNADPTYRGGKVVDTTI</sequence>
<organism evidence="1 2">
    <name type="scientific">Brevundimonas albigilva</name>
    <dbReference type="NCBI Taxonomy" id="1312364"/>
    <lineage>
        <taxon>Bacteria</taxon>
        <taxon>Pseudomonadati</taxon>
        <taxon>Pseudomonadota</taxon>
        <taxon>Alphaproteobacteria</taxon>
        <taxon>Caulobacterales</taxon>
        <taxon>Caulobacteraceae</taxon>
        <taxon>Brevundimonas</taxon>
    </lineage>
</organism>
<reference evidence="1" key="1">
    <citation type="submission" date="2022-05" db="EMBL/GenBank/DDBJ databases">
        <title>Brevundimonas albigilva TT17 genome sequence.</title>
        <authorList>
            <person name="Lee K."/>
            <person name="Son H."/>
        </authorList>
    </citation>
    <scope>NUCLEOTIDE SEQUENCE</scope>
    <source>
        <strain evidence="1">TT17</strain>
    </source>
</reference>
<accession>A0ABY4SNR3</accession>
<dbReference type="EMBL" id="CP097649">
    <property type="protein sequence ID" value="URI15884.1"/>
    <property type="molecule type" value="Genomic_DNA"/>
</dbReference>
<gene>
    <name evidence="1" type="ORF">M8231_02510</name>
</gene>
<protein>
    <submittedName>
        <fullName evidence="1">Flagellar protein FlaG</fullName>
    </submittedName>
</protein>
<keyword evidence="1" id="KW-0966">Cell projection</keyword>
<dbReference type="Gene3D" id="3.30.160.170">
    <property type="entry name" value="FlaG-like"/>
    <property type="match status" value="1"/>
</dbReference>
<keyword evidence="2" id="KW-1185">Reference proteome</keyword>
<keyword evidence="1" id="KW-0969">Cilium</keyword>
<evidence type="ECO:0000313" key="2">
    <source>
        <dbReference type="Proteomes" id="UP001055429"/>
    </source>
</evidence>
<dbReference type="InterPro" id="IPR035924">
    <property type="entry name" value="FlaG-like_sf"/>
</dbReference>
<keyword evidence="1" id="KW-0282">Flagellum</keyword>
<name>A0ABY4SNR3_9CAUL</name>